<proteinExistence type="predicted"/>
<keyword evidence="2" id="KW-1185">Reference proteome</keyword>
<protein>
    <submittedName>
        <fullName evidence="1">Uncharacterized protein</fullName>
    </submittedName>
</protein>
<reference evidence="1 2" key="1">
    <citation type="submission" date="2012-10" db="EMBL/GenBank/DDBJ databases">
        <title>Draft Genome Sequence of Paenibacillus popilliae ATCC 14706T.</title>
        <authorList>
            <person name="Iiyama K."/>
            <person name="Mori K."/>
            <person name="Mon H."/>
            <person name="Chieda Y."/>
            <person name="Lee J.M."/>
            <person name="Kusakabe T."/>
            <person name="Tashiro K."/>
            <person name="Asano S."/>
            <person name="Yasunaga-Aoki C."/>
            <person name="Shimizu S."/>
        </authorList>
    </citation>
    <scope>NUCLEOTIDE SEQUENCE [LARGE SCALE GENOMIC DNA]</scope>
    <source>
        <strain evidence="1 2">ATCC 14706</strain>
    </source>
</reference>
<comment type="caution">
    <text evidence="1">The sequence shown here is derived from an EMBL/GenBank/DDBJ whole genome shotgun (WGS) entry which is preliminary data.</text>
</comment>
<evidence type="ECO:0000313" key="1">
    <source>
        <dbReference type="EMBL" id="GAC40775.1"/>
    </source>
</evidence>
<dbReference type="Proteomes" id="UP000029453">
    <property type="component" value="Unassembled WGS sequence"/>
</dbReference>
<accession>M9LF18</accession>
<name>M9LF18_PAEPP</name>
<sequence>MYSDDGVASYADAWIEITSSGPGSDLKIVASYADAWIEMSIPCLMYSISTVASYADAWIEILLVCRYHGSSESHPTRMRGIKYETKKASQLVSEDGTGWDACLLFRTYVLCKVVVTPTTIIECKVSI</sequence>
<dbReference type="AlphaFoldDB" id="M9LF18"/>
<dbReference type="EMBL" id="BALG01000005">
    <property type="protein sequence ID" value="GAC40775.1"/>
    <property type="molecule type" value="Genomic_DNA"/>
</dbReference>
<organism evidence="1 2">
    <name type="scientific">Paenibacillus popilliae ATCC 14706</name>
    <dbReference type="NCBI Taxonomy" id="1212764"/>
    <lineage>
        <taxon>Bacteria</taxon>
        <taxon>Bacillati</taxon>
        <taxon>Bacillota</taxon>
        <taxon>Bacilli</taxon>
        <taxon>Bacillales</taxon>
        <taxon>Paenibacillaceae</taxon>
        <taxon>Paenibacillus</taxon>
    </lineage>
</organism>
<gene>
    <name evidence="1" type="ORF">PPOP_0102</name>
</gene>
<evidence type="ECO:0000313" key="2">
    <source>
        <dbReference type="Proteomes" id="UP000029453"/>
    </source>
</evidence>